<protein>
    <submittedName>
        <fullName evidence="1 2">Uncharacterized protein</fullName>
    </submittedName>
</protein>
<name>A0A0R0KZD2_SOYBN</name>
<organism evidence="1">
    <name type="scientific">Glycine max</name>
    <name type="common">Soybean</name>
    <name type="synonym">Glycine hispida</name>
    <dbReference type="NCBI Taxonomy" id="3847"/>
    <lineage>
        <taxon>Eukaryota</taxon>
        <taxon>Viridiplantae</taxon>
        <taxon>Streptophyta</taxon>
        <taxon>Embryophyta</taxon>
        <taxon>Tracheophyta</taxon>
        <taxon>Spermatophyta</taxon>
        <taxon>Magnoliopsida</taxon>
        <taxon>eudicotyledons</taxon>
        <taxon>Gunneridae</taxon>
        <taxon>Pentapetalae</taxon>
        <taxon>rosids</taxon>
        <taxon>fabids</taxon>
        <taxon>Fabales</taxon>
        <taxon>Fabaceae</taxon>
        <taxon>Papilionoideae</taxon>
        <taxon>50 kb inversion clade</taxon>
        <taxon>NPAAA clade</taxon>
        <taxon>indigoferoid/millettioid clade</taxon>
        <taxon>Phaseoleae</taxon>
        <taxon>Glycine</taxon>
        <taxon>Glycine subgen. Soja</taxon>
    </lineage>
</organism>
<reference evidence="1 2" key="1">
    <citation type="journal article" date="2010" name="Nature">
        <title>Genome sequence of the palaeopolyploid soybean.</title>
        <authorList>
            <person name="Schmutz J."/>
            <person name="Cannon S.B."/>
            <person name="Schlueter J."/>
            <person name="Ma J."/>
            <person name="Mitros T."/>
            <person name="Nelson W."/>
            <person name="Hyten D.L."/>
            <person name="Song Q."/>
            <person name="Thelen J.J."/>
            <person name="Cheng J."/>
            <person name="Xu D."/>
            <person name="Hellsten U."/>
            <person name="May G.D."/>
            <person name="Yu Y."/>
            <person name="Sakurai T."/>
            <person name="Umezawa T."/>
            <person name="Bhattacharyya M.K."/>
            <person name="Sandhu D."/>
            <person name="Valliyodan B."/>
            <person name="Lindquist E."/>
            <person name="Peto M."/>
            <person name="Grant D."/>
            <person name="Shu S."/>
            <person name="Goodstein D."/>
            <person name="Barry K."/>
            <person name="Futrell-Griggs M."/>
            <person name="Abernathy B."/>
            <person name="Du J."/>
            <person name="Tian Z."/>
            <person name="Zhu L."/>
            <person name="Gill N."/>
            <person name="Joshi T."/>
            <person name="Libault M."/>
            <person name="Sethuraman A."/>
            <person name="Zhang X.-C."/>
            <person name="Shinozaki K."/>
            <person name="Nguyen H.T."/>
            <person name="Wing R.A."/>
            <person name="Cregan P."/>
            <person name="Specht J."/>
            <person name="Grimwood J."/>
            <person name="Rokhsar D."/>
            <person name="Stacey G."/>
            <person name="Shoemaker R.C."/>
            <person name="Jackson S.A."/>
        </authorList>
    </citation>
    <scope>NUCLEOTIDE SEQUENCE</scope>
    <source>
        <strain evidence="2">cv. Williams 82</strain>
        <tissue evidence="1">Callus</tissue>
    </source>
</reference>
<reference evidence="1" key="3">
    <citation type="submission" date="2018-07" db="EMBL/GenBank/DDBJ databases">
        <title>WGS assembly of Glycine max.</title>
        <authorList>
            <person name="Schmutz J."/>
            <person name="Cannon S."/>
            <person name="Schlueter J."/>
            <person name="Ma J."/>
            <person name="Mitros T."/>
            <person name="Nelson W."/>
            <person name="Hyten D."/>
            <person name="Song Q."/>
            <person name="Thelen J."/>
            <person name="Cheng J."/>
            <person name="Xu D."/>
            <person name="Hellsten U."/>
            <person name="May G."/>
            <person name="Yu Y."/>
            <person name="Sakurai T."/>
            <person name="Umezawa T."/>
            <person name="Bhattacharyya M."/>
            <person name="Sandhu D."/>
            <person name="Valliyodan B."/>
            <person name="Lindquist E."/>
            <person name="Peto M."/>
            <person name="Grant D."/>
            <person name="Shu S."/>
            <person name="Goodstein D."/>
            <person name="Barry K."/>
            <person name="Futrell-Griggs M."/>
            <person name="Abernathy B."/>
            <person name="Du J."/>
            <person name="Tian Z."/>
            <person name="Zhu L."/>
            <person name="Gill N."/>
            <person name="Joshi T."/>
            <person name="Libault M."/>
            <person name="Sethuraman A."/>
            <person name="Zhang X."/>
            <person name="Shinozaki K."/>
            <person name="Nguyen H."/>
            <person name="Wing R."/>
            <person name="Cregan P."/>
            <person name="Specht J."/>
            <person name="Grimwood J."/>
            <person name="Rokhsar D."/>
            <person name="Stacey G."/>
            <person name="Shoemaker R."/>
            <person name="Jackson S."/>
        </authorList>
    </citation>
    <scope>NUCLEOTIDE SEQUENCE</scope>
    <source>
        <tissue evidence="1">Callus</tissue>
    </source>
</reference>
<accession>A0A0R0KZD2</accession>
<evidence type="ECO:0000313" key="3">
    <source>
        <dbReference type="Proteomes" id="UP000008827"/>
    </source>
</evidence>
<dbReference type="Gramene" id="KRH72321">
    <property type="protein sequence ID" value="KRH72321"/>
    <property type="gene ID" value="GLYMA_02G205100"/>
</dbReference>
<dbReference type="AlphaFoldDB" id="A0A0R0KZD2"/>
<reference evidence="2" key="2">
    <citation type="submission" date="2018-02" db="UniProtKB">
        <authorList>
            <consortium name="EnsemblPlants"/>
        </authorList>
    </citation>
    <scope>IDENTIFICATION</scope>
    <source>
        <strain evidence="2">Williams 82</strain>
    </source>
</reference>
<keyword evidence="3" id="KW-1185">Reference proteome</keyword>
<sequence>MTVKTQHLLREYKKETQTRYIILVTEGNRELHVGCLISIIEQAEERNAVWKMPTRCEICCEIMIAILIPPLGVCFRHGRIHHLLAPHNSRLYSWYNLCSLCYYLRRS</sequence>
<dbReference type="ExpressionAtlas" id="A0A0R0KZD2">
    <property type="expression patterns" value="baseline and differential"/>
</dbReference>
<evidence type="ECO:0000313" key="2">
    <source>
        <dbReference type="EnsemblPlants" id="KRH72321"/>
    </source>
</evidence>
<gene>
    <name evidence="1" type="ORF">GLYMA_02G205100</name>
</gene>
<proteinExistence type="predicted"/>
<evidence type="ECO:0000313" key="1">
    <source>
        <dbReference type="EMBL" id="KRH72321.1"/>
    </source>
</evidence>
<dbReference type="EnsemblPlants" id="KRH72321">
    <property type="protein sequence ID" value="KRH72321"/>
    <property type="gene ID" value="GLYMA_02G205100"/>
</dbReference>
<dbReference type="EMBL" id="CM000835">
    <property type="protein sequence ID" value="KRH72321.1"/>
    <property type="molecule type" value="Genomic_DNA"/>
</dbReference>
<dbReference type="Proteomes" id="UP000008827">
    <property type="component" value="Chromosome 2"/>
</dbReference>